<sequence>MARIRLDLALVQRGLSSSREQAKRLIMAGEVLLGEEIITKPGWLVRQDAPLRVKEMPRFVSRGGLKMEGALEHFGIDVTGWVAMDVGASTGGFTDCLLQRGAVKVYAFDVGTNQMVWKLRSDPRVVCRENFNVRHLQPMDVPELVDFIVADVSFISLTLVLPGALAVLKPGGQALVLVKPQFELSRDEVGKGGIVREPELHAKACSRLQSFIEKRPEFEWKGLVESSIQGTDGNREFLAWFARRPTSPE</sequence>
<dbReference type="GO" id="GO:0008168">
    <property type="term" value="F:methyltransferase activity"/>
    <property type="evidence" value="ECO:0007669"/>
    <property type="project" value="UniProtKB-KW"/>
</dbReference>
<dbReference type="CDD" id="cd00165">
    <property type="entry name" value="S4"/>
    <property type="match status" value="1"/>
</dbReference>
<dbReference type="SUPFAM" id="SSF53335">
    <property type="entry name" value="S-adenosyl-L-methionine-dependent methyltransferases"/>
    <property type="match status" value="1"/>
</dbReference>
<dbReference type="InterPro" id="IPR002877">
    <property type="entry name" value="RNA_MeTrfase_FtsJ_dom"/>
</dbReference>
<dbReference type="Gene3D" id="3.40.50.150">
    <property type="entry name" value="Vaccinia Virus protein VP39"/>
    <property type="match status" value="1"/>
</dbReference>
<dbReference type="InterPro" id="IPR047048">
    <property type="entry name" value="TlyA"/>
</dbReference>
<dbReference type="NCBIfam" id="TIGR00478">
    <property type="entry name" value="tly"/>
    <property type="match status" value="1"/>
</dbReference>
<evidence type="ECO:0000313" key="6">
    <source>
        <dbReference type="Proteomes" id="UP000190774"/>
    </source>
</evidence>
<dbReference type="Pfam" id="PF01479">
    <property type="entry name" value="S4"/>
    <property type="match status" value="1"/>
</dbReference>
<dbReference type="AlphaFoldDB" id="A0A1T4YSX8"/>
<dbReference type="Gene3D" id="3.10.290.10">
    <property type="entry name" value="RNA-binding S4 domain"/>
    <property type="match status" value="1"/>
</dbReference>
<dbReference type="SUPFAM" id="SSF55174">
    <property type="entry name" value="Alpha-L RNA-binding motif"/>
    <property type="match status" value="1"/>
</dbReference>
<dbReference type="PANTHER" id="PTHR32319:SF0">
    <property type="entry name" value="BACTERIAL HEMOLYSIN-LIKE PROTEIN"/>
    <property type="match status" value="1"/>
</dbReference>
<dbReference type="GO" id="GO:0032259">
    <property type="term" value="P:methylation"/>
    <property type="evidence" value="ECO:0007669"/>
    <property type="project" value="UniProtKB-KW"/>
</dbReference>
<dbReference type="InterPro" id="IPR002942">
    <property type="entry name" value="S4_RNA-bd"/>
</dbReference>
<dbReference type="OrthoDB" id="9784736at2"/>
<evidence type="ECO:0000256" key="1">
    <source>
        <dbReference type="ARBA" id="ARBA00022884"/>
    </source>
</evidence>
<name>A0A1T4YSX8_9BACT</name>
<comment type="similarity">
    <text evidence="2">Belongs to the TlyA family.</text>
</comment>
<keyword evidence="1 3" id="KW-0694">RNA-binding</keyword>
<dbReference type="Pfam" id="PF01728">
    <property type="entry name" value="FtsJ"/>
    <property type="match status" value="1"/>
</dbReference>
<organism evidence="5 6">
    <name type="scientific">Prosthecobacter debontii</name>
    <dbReference type="NCBI Taxonomy" id="48467"/>
    <lineage>
        <taxon>Bacteria</taxon>
        <taxon>Pseudomonadati</taxon>
        <taxon>Verrucomicrobiota</taxon>
        <taxon>Verrucomicrobiia</taxon>
        <taxon>Verrucomicrobiales</taxon>
        <taxon>Verrucomicrobiaceae</taxon>
        <taxon>Prosthecobacter</taxon>
    </lineage>
</organism>
<gene>
    <name evidence="5" type="ORF">SAMN02745166_04056</name>
</gene>
<feature type="domain" description="RNA-binding S4" evidence="4">
    <location>
        <begin position="4"/>
        <end position="65"/>
    </location>
</feature>
<dbReference type="InterPro" id="IPR029063">
    <property type="entry name" value="SAM-dependent_MTases_sf"/>
</dbReference>
<dbReference type="PIRSF" id="PIRSF005578">
    <property type="entry name" value="TlyA"/>
    <property type="match status" value="1"/>
</dbReference>
<proteinExistence type="inferred from homology"/>
<dbReference type="PANTHER" id="PTHR32319">
    <property type="entry name" value="BACTERIAL HEMOLYSIN-LIKE PROTEIN"/>
    <property type="match status" value="1"/>
</dbReference>
<dbReference type="EMBL" id="FUYE01000016">
    <property type="protein sequence ID" value="SKB04381.1"/>
    <property type="molecule type" value="Genomic_DNA"/>
</dbReference>
<dbReference type="GO" id="GO:0003723">
    <property type="term" value="F:RNA binding"/>
    <property type="evidence" value="ECO:0007669"/>
    <property type="project" value="UniProtKB-KW"/>
</dbReference>
<evidence type="ECO:0000259" key="4">
    <source>
        <dbReference type="SMART" id="SM00363"/>
    </source>
</evidence>
<dbReference type="Proteomes" id="UP000190774">
    <property type="component" value="Unassembled WGS sequence"/>
</dbReference>
<evidence type="ECO:0000256" key="3">
    <source>
        <dbReference type="PROSITE-ProRule" id="PRU00182"/>
    </source>
</evidence>
<keyword evidence="5" id="KW-0489">Methyltransferase</keyword>
<protein>
    <submittedName>
        <fullName evidence="5">23S rRNA (Cytidine1920-2'-O)/16S rRNA (Cytidine1409-2'-O)-methyltransferase</fullName>
    </submittedName>
</protein>
<keyword evidence="5" id="KW-0808">Transferase</keyword>
<evidence type="ECO:0000313" key="5">
    <source>
        <dbReference type="EMBL" id="SKB04381.1"/>
    </source>
</evidence>
<evidence type="ECO:0000256" key="2">
    <source>
        <dbReference type="ARBA" id="ARBA00029460"/>
    </source>
</evidence>
<accession>A0A1T4YSX8</accession>
<dbReference type="RefSeq" id="WP_078815203.1">
    <property type="nucleotide sequence ID" value="NZ_FUYE01000016.1"/>
</dbReference>
<reference evidence="6" key="1">
    <citation type="submission" date="2017-02" db="EMBL/GenBank/DDBJ databases">
        <authorList>
            <person name="Varghese N."/>
            <person name="Submissions S."/>
        </authorList>
    </citation>
    <scope>NUCLEOTIDE SEQUENCE [LARGE SCALE GENOMIC DNA]</scope>
    <source>
        <strain evidence="6">ATCC 700200</strain>
    </source>
</reference>
<dbReference type="PROSITE" id="PS50889">
    <property type="entry name" value="S4"/>
    <property type="match status" value="1"/>
</dbReference>
<dbReference type="CDD" id="cd02440">
    <property type="entry name" value="AdoMet_MTases"/>
    <property type="match status" value="1"/>
</dbReference>
<dbReference type="STRING" id="48467.SAMN02745166_04056"/>
<keyword evidence="6" id="KW-1185">Reference proteome</keyword>
<dbReference type="InterPro" id="IPR036986">
    <property type="entry name" value="S4_RNA-bd_sf"/>
</dbReference>
<dbReference type="InterPro" id="IPR004538">
    <property type="entry name" value="Hemolysin_A/TlyA"/>
</dbReference>
<dbReference type="SMART" id="SM00363">
    <property type="entry name" value="S4"/>
    <property type="match status" value="1"/>
</dbReference>